<sequence length="625" mass="68733">MPADSRSEAELATLHKELEGGNPNQNRTQKTDKITVGNYLFDRLAQLGVKSVFGVAGDFNFNILDVIEDHPRLDFVANCNELNAAYSRMKENSLGVLVTTCVFFLECVTLFPTDVSPVSSFGVGELSATNGIAGAYSEIVPVLHIVGVPSTAQRKKQPLLHHTLGNGKYDAYKEMAKHITAKVTDILDVSDAAAQQIDEAIATCVIKARPVYLMLPTDIVQQEIPAQSLQKPLNITPPPNAAEKQQAVIDTVHDLVTKAQGDVVVIVDACVIRHHVRNEVKEFLKATGFPVYATPMGKTAIDENNPRYGGIYVGSITPPHIKEKVENAKLIITIGSLGSDFNTGYFSYNIPQSRSIEVRCCFETRSNNSDAVPKLHSDYTQIQYATFEAIGMKEVLPRLAEKLSSFSQVAGAIEVPRLNTSVPEETSSEITHAWFWRRLGHFFRPQDIIVTETGTANFGILDVLLPEKSVLINQILWGSIGWSVGATFGAAMAARELGLERVLLFVGDGSLQLSVQEISSIIRNGLKPIIFVVNNHGYTIERCIHGKHRHYNDIAEWDWQNLLATFNDKKHFETASYRASDKDSLSKILDDSTFASTKKVQLVEAVMNALDAPQALQKQVQASSG</sequence>
<proteinExistence type="inferred from homology"/>
<comment type="cofactor">
    <cofactor evidence="1">
        <name>thiamine diphosphate</name>
        <dbReference type="ChEBI" id="CHEBI:58937"/>
    </cofactor>
</comment>
<dbReference type="Gene3D" id="3.40.50.1220">
    <property type="entry name" value="TPP-binding domain"/>
    <property type="match status" value="1"/>
</dbReference>
<evidence type="ECO:0000313" key="16">
    <source>
        <dbReference type="Proteomes" id="UP000284706"/>
    </source>
</evidence>
<dbReference type="PANTHER" id="PTHR43452:SF30">
    <property type="entry name" value="PYRUVATE DECARBOXYLASE ISOZYME 1-RELATED"/>
    <property type="match status" value="1"/>
</dbReference>
<evidence type="ECO:0000256" key="5">
    <source>
        <dbReference type="ARBA" id="ARBA00022793"/>
    </source>
</evidence>
<evidence type="ECO:0008006" key="17">
    <source>
        <dbReference type="Google" id="ProtNLM"/>
    </source>
</evidence>
<evidence type="ECO:0000313" key="15">
    <source>
        <dbReference type="EMBL" id="PPQ75245.1"/>
    </source>
</evidence>
<accession>A0A409W9S4</accession>
<evidence type="ECO:0000256" key="11">
    <source>
        <dbReference type="RuleBase" id="RU362132"/>
    </source>
</evidence>
<dbReference type="GO" id="GO:0005829">
    <property type="term" value="C:cytosol"/>
    <property type="evidence" value="ECO:0007669"/>
    <property type="project" value="TreeGrafter"/>
</dbReference>
<keyword evidence="16" id="KW-1185">Reference proteome</keyword>
<organism evidence="15 16">
    <name type="scientific">Gymnopilus dilepis</name>
    <dbReference type="NCBI Taxonomy" id="231916"/>
    <lineage>
        <taxon>Eukaryota</taxon>
        <taxon>Fungi</taxon>
        <taxon>Dikarya</taxon>
        <taxon>Basidiomycota</taxon>
        <taxon>Agaricomycotina</taxon>
        <taxon>Agaricomycetes</taxon>
        <taxon>Agaricomycetidae</taxon>
        <taxon>Agaricales</taxon>
        <taxon>Agaricineae</taxon>
        <taxon>Hymenogastraceae</taxon>
        <taxon>Gymnopilus</taxon>
    </lineage>
</organism>
<evidence type="ECO:0000259" key="12">
    <source>
        <dbReference type="Pfam" id="PF00205"/>
    </source>
</evidence>
<dbReference type="Pfam" id="PF00205">
    <property type="entry name" value="TPP_enzyme_M"/>
    <property type="match status" value="1"/>
</dbReference>
<dbReference type="InterPro" id="IPR047213">
    <property type="entry name" value="TPP_PYR_PDC_IPDC-like"/>
</dbReference>
<comment type="cofactor">
    <cofactor evidence="10">
        <name>Mg(2+)</name>
        <dbReference type="ChEBI" id="CHEBI:18420"/>
    </cofactor>
    <text evidence="10">Binds 1 Mg(2+) per subunit.</text>
</comment>
<gene>
    <name evidence="15" type="ORF">CVT26_014810</name>
</gene>
<dbReference type="Pfam" id="PF02776">
    <property type="entry name" value="TPP_enzyme_N"/>
    <property type="match status" value="1"/>
</dbReference>
<dbReference type="PANTHER" id="PTHR43452">
    <property type="entry name" value="PYRUVATE DECARBOXYLASE"/>
    <property type="match status" value="1"/>
</dbReference>
<dbReference type="GO" id="GO:0000949">
    <property type="term" value="P:aromatic amino acid family catabolic process to alcohol via Ehrlich pathway"/>
    <property type="evidence" value="ECO:0007669"/>
    <property type="project" value="TreeGrafter"/>
</dbReference>
<dbReference type="SUPFAM" id="SSF52518">
    <property type="entry name" value="Thiamin diphosphate-binding fold (THDP-binding)"/>
    <property type="match status" value="2"/>
</dbReference>
<dbReference type="InterPro" id="IPR012001">
    <property type="entry name" value="Thiamin_PyroP_enz_TPP-bd_dom"/>
</dbReference>
<feature type="binding site" evidence="10">
    <location>
        <position position="535"/>
    </location>
    <ligand>
        <name>Mg(2+)</name>
        <dbReference type="ChEBI" id="CHEBI:18420"/>
    </ligand>
</feature>
<keyword evidence="9" id="KW-0456">Lyase</keyword>
<dbReference type="CDD" id="cd02005">
    <property type="entry name" value="TPP_PDC_IPDC"/>
    <property type="match status" value="1"/>
</dbReference>
<evidence type="ECO:0000256" key="9">
    <source>
        <dbReference type="ARBA" id="ARBA00023239"/>
    </source>
</evidence>
<reference evidence="15 16" key="1">
    <citation type="journal article" date="2018" name="Evol. Lett.">
        <title>Horizontal gene cluster transfer increased hallucinogenic mushroom diversity.</title>
        <authorList>
            <person name="Reynolds H.T."/>
            <person name="Vijayakumar V."/>
            <person name="Gluck-Thaler E."/>
            <person name="Korotkin H.B."/>
            <person name="Matheny P.B."/>
            <person name="Slot J.C."/>
        </authorList>
    </citation>
    <scope>NUCLEOTIDE SEQUENCE [LARGE SCALE GENOMIC DNA]</scope>
    <source>
        <strain evidence="15 16">SRW20</strain>
    </source>
</reference>
<dbReference type="FunCoup" id="A0A409W9S4">
    <property type="interactions" value="105"/>
</dbReference>
<keyword evidence="5" id="KW-0210">Decarboxylase</keyword>
<keyword evidence="8" id="KW-0496">Mitochondrion</keyword>
<dbReference type="GO" id="GO:0030976">
    <property type="term" value="F:thiamine pyrophosphate binding"/>
    <property type="evidence" value="ECO:0007669"/>
    <property type="project" value="InterPro"/>
</dbReference>
<evidence type="ECO:0000256" key="1">
    <source>
        <dbReference type="ARBA" id="ARBA00001964"/>
    </source>
</evidence>
<feature type="binding site" evidence="10">
    <location>
        <position position="508"/>
    </location>
    <ligand>
        <name>Mg(2+)</name>
        <dbReference type="ChEBI" id="CHEBI:18420"/>
    </ligand>
</feature>
<dbReference type="Pfam" id="PF02775">
    <property type="entry name" value="TPP_enzyme_C"/>
    <property type="match status" value="1"/>
</dbReference>
<dbReference type="AlphaFoldDB" id="A0A409W9S4"/>
<name>A0A409W9S4_9AGAR</name>
<dbReference type="Proteomes" id="UP000284706">
    <property type="component" value="Unassembled WGS sequence"/>
</dbReference>
<keyword evidence="6 10" id="KW-0460">Magnesium</keyword>
<feature type="domain" description="Thiamine pyrophosphate enzyme TPP-binding" evidence="13">
    <location>
        <begin position="471"/>
        <end position="542"/>
    </location>
</feature>
<dbReference type="OrthoDB" id="3970464at2759"/>
<keyword evidence="4 10" id="KW-0479">Metal-binding</keyword>
<evidence type="ECO:0000256" key="10">
    <source>
        <dbReference type="PIRSR" id="PIRSR036565-2"/>
    </source>
</evidence>
<evidence type="ECO:0000259" key="14">
    <source>
        <dbReference type="Pfam" id="PF02776"/>
    </source>
</evidence>
<comment type="caution">
    <text evidence="15">The sequence shown here is derived from an EMBL/GenBank/DDBJ whole genome shotgun (WGS) entry which is preliminary data.</text>
</comment>
<dbReference type="STRING" id="231916.A0A409W9S4"/>
<evidence type="ECO:0000256" key="7">
    <source>
        <dbReference type="ARBA" id="ARBA00023052"/>
    </source>
</evidence>
<dbReference type="Gene3D" id="3.40.50.970">
    <property type="match status" value="3"/>
</dbReference>
<dbReference type="InterPro" id="IPR012110">
    <property type="entry name" value="PDC/IPDC-like"/>
</dbReference>
<evidence type="ECO:0000256" key="6">
    <source>
        <dbReference type="ARBA" id="ARBA00022842"/>
    </source>
</evidence>
<dbReference type="SUPFAM" id="SSF52467">
    <property type="entry name" value="DHS-like NAD/FAD-binding domain"/>
    <property type="match status" value="1"/>
</dbReference>
<dbReference type="InterPro" id="IPR012000">
    <property type="entry name" value="Thiamin_PyroP_enz_cen_dom"/>
</dbReference>
<keyword evidence="7 11" id="KW-0786">Thiamine pyrophosphate</keyword>
<evidence type="ECO:0000256" key="2">
    <source>
        <dbReference type="ARBA" id="ARBA00004173"/>
    </source>
</evidence>
<dbReference type="EMBL" id="NHYE01005277">
    <property type="protein sequence ID" value="PPQ75245.1"/>
    <property type="molecule type" value="Genomic_DNA"/>
</dbReference>
<evidence type="ECO:0000256" key="8">
    <source>
        <dbReference type="ARBA" id="ARBA00023128"/>
    </source>
</evidence>
<dbReference type="GO" id="GO:0005739">
    <property type="term" value="C:mitochondrion"/>
    <property type="evidence" value="ECO:0007669"/>
    <property type="project" value="UniProtKB-SubCell"/>
</dbReference>
<comment type="similarity">
    <text evidence="3 11">Belongs to the TPP enzyme family.</text>
</comment>
<feature type="binding site" evidence="10">
    <location>
        <position position="537"/>
    </location>
    <ligand>
        <name>Mg(2+)</name>
        <dbReference type="ChEBI" id="CHEBI:18420"/>
    </ligand>
</feature>
<dbReference type="InParanoid" id="A0A409W9S4"/>
<evidence type="ECO:0000259" key="13">
    <source>
        <dbReference type="Pfam" id="PF02775"/>
    </source>
</evidence>
<feature type="domain" description="Thiamine pyrophosphate enzyme N-terminal TPP-binding" evidence="14">
    <location>
        <begin position="35"/>
        <end position="99"/>
    </location>
</feature>
<dbReference type="CDD" id="cd07038">
    <property type="entry name" value="TPP_PYR_PDC_IPDC_like"/>
    <property type="match status" value="1"/>
</dbReference>
<evidence type="ECO:0000256" key="3">
    <source>
        <dbReference type="ARBA" id="ARBA00007812"/>
    </source>
</evidence>
<dbReference type="InterPro" id="IPR011766">
    <property type="entry name" value="TPP_enzyme_TPP-bd"/>
</dbReference>
<protein>
    <recommendedName>
        <fullName evidence="17">Pyruvate decarboxylase</fullName>
    </recommendedName>
</protein>
<dbReference type="InterPro" id="IPR047214">
    <property type="entry name" value="TPP_PDC_IPDC"/>
</dbReference>
<dbReference type="FunFam" id="3.40.50.970:FF:000024">
    <property type="entry name" value="Pyruvate decarboxylase isozyme"/>
    <property type="match status" value="1"/>
</dbReference>
<dbReference type="InterPro" id="IPR029035">
    <property type="entry name" value="DHS-like_NAD/FAD-binding_dom"/>
</dbReference>
<comment type="subcellular location">
    <subcellularLocation>
        <location evidence="2">Mitochondrion</location>
    </subcellularLocation>
</comment>
<feature type="domain" description="Thiamine pyrophosphate enzyme central" evidence="12">
    <location>
        <begin position="253"/>
        <end position="369"/>
    </location>
</feature>
<dbReference type="PIRSF" id="PIRSF036565">
    <property type="entry name" value="Pyruvt_ip_decrb"/>
    <property type="match status" value="1"/>
</dbReference>
<evidence type="ECO:0000256" key="4">
    <source>
        <dbReference type="ARBA" id="ARBA00022723"/>
    </source>
</evidence>
<dbReference type="InterPro" id="IPR029061">
    <property type="entry name" value="THDP-binding"/>
</dbReference>
<dbReference type="GO" id="GO:0004737">
    <property type="term" value="F:pyruvate decarboxylase activity"/>
    <property type="evidence" value="ECO:0007669"/>
    <property type="project" value="TreeGrafter"/>
</dbReference>
<dbReference type="GO" id="GO:0000287">
    <property type="term" value="F:magnesium ion binding"/>
    <property type="evidence" value="ECO:0007669"/>
    <property type="project" value="InterPro"/>
</dbReference>